<dbReference type="Gene3D" id="2.170.130.10">
    <property type="entry name" value="TonB-dependent receptor, plug domain"/>
    <property type="match status" value="1"/>
</dbReference>
<dbReference type="InterPro" id="IPR012910">
    <property type="entry name" value="Plug_dom"/>
</dbReference>
<dbReference type="GO" id="GO:0009279">
    <property type="term" value="C:cell outer membrane"/>
    <property type="evidence" value="ECO:0007669"/>
    <property type="project" value="UniProtKB-SubCell"/>
</dbReference>
<keyword evidence="4 7" id="KW-0812">Transmembrane</keyword>
<reference evidence="10 11" key="1">
    <citation type="submission" date="2019-01" db="EMBL/GenBank/DDBJ databases">
        <title>Filimonas sp. strain TTM-71.</title>
        <authorList>
            <person name="Chen W.-M."/>
        </authorList>
    </citation>
    <scope>NUCLEOTIDE SEQUENCE [LARGE SCALE GENOMIC DNA]</scope>
    <source>
        <strain evidence="10 11">TTM-71</strain>
    </source>
</reference>
<protein>
    <submittedName>
        <fullName evidence="10">SusC/RagA family TonB-linked outer membrane protein</fullName>
    </submittedName>
</protein>
<organism evidence="10 11">
    <name type="scientific">Filimonas effusa</name>
    <dbReference type="NCBI Taxonomy" id="2508721"/>
    <lineage>
        <taxon>Bacteria</taxon>
        <taxon>Pseudomonadati</taxon>
        <taxon>Bacteroidota</taxon>
        <taxon>Chitinophagia</taxon>
        <taxon>Chitinophagales</taxon>
        <taxon>Chitinophagaceae</taxon>
        <taxon>Filimonas</taxon>
    </lineage>
</organism>
<dbReference type="NCBIfam" id="TIGR04056">
    <property type="entry name" value="OMP_RagA_SusC"/>
    <property type="match status" value="1"/>
</dbReference>
<dbReference type="Proteomes" id="UP000290545">
    <property type="component" value="Unassembled WGS sequence"/>
</dbReference>
<feature type="signal peptide" evidence="8">
    <location>
        <begin position="1"/>
        <end position="27"/>
    </location>
</feature>
<keyword evidence="3 7" id="KW-1134">Transmembrane beta strand</keyword>
<evidence type="ECO:0000256" key="5">
    <source>
        <dbReference type="ARBA" id="ARBA00023136"/>
    </source>
</evidence>
<name>A0A4Q1DBK7_9BACT</name>
<evidence type="ECO:0000313" key="11">
    <source>
        <dbReference type="Proteomes" id="UP000290545"/>
    </source>
</evidence>
<keyword evidence="2 7" id="KW-0813">Transport</keyword>
<keyword evidence="11" id="KW-1185">Reference proteome</keyword>
<keyword evidence="6 7" id="KW-0998">Cell outer membrane</keyword>
<accession>A0A4Q1DBK7</accession>
<feature type="domain" description="TonB-dependent receptor plug" evidence="9">
    <location>
        <begin position="225"/>
        <end position="353"/>
    </location>
</feature>
<dbReference type="EMBL" id="SDHZ01000001">
    <property type="protein sequence ID" value="RXK86854.1"/>
    <property type="molecule type" value="Genomic_DNA"/>
</dbReference>
<evidence type="ECO:0000256" key="2">
    <source>
        <dbReference type="ARBA" id="ARBA00022448"/>
    </source>
</evidence>
<dbReference type="InterPro" id="IPR039426">
    <property type="entry name" value="TonB-dep_rcpt-like"/>
</dbReference>
<gene>
    <name evidence="10" type="ORF">ESB13_08675</name>
</gene>
<comment type="similarity">
    <text evidence="7">Belongs to the TonB-dependent receptor family.</text>
</comment>
<evidence type="ECO:0000313" key="10">
    <source>
        <dbReference type="EMBL" id="RXK86854.1"/>
    </source>
</evidence>
<evidence type="ECO:0000256" key="6">
    <source>
        <dbReference type="ARBA" id="ARBA00023237"/>
    </source>
</evidence>
<sequence>MRQTTVYLLRFCLLLFPVIVGSKSAEAQQQKAKRISLKQAIEAVEKKFGTKFAYEHNLLEGKFTTEEALKGETVPEILKSLLYPNNLIFLYVSNNAYSIVARSASFFQGNTPAPSREIEVVVNMGQAPVKQTVRGLVTDLRGTPLPFVNIWVKGSNNGSQTSDRGEFLVSNVSSNDTLVFTYVGFLTETVGVNGRNSITVQMLPDSKNTLDEVVVVSTGLQQLPKERATGSFSTISAKEIEKVPVPNVIQRIEGMIPGVKINVRGGDRSFVYAGSGNLRSASSATRTTGRNDYDMAIRGTSTFNAETFPLVVLDGAITEMDISTLNPDDIESISFLKDAAAASIWGVRAANGVMVITTKKGRANQVPSISFSANASIAGKPDVGYLHMMNSAEMIDYETELVRRGYLNATNINASSYNTAVYYPAPASALALKRQAGLISQAAYDASIDSLSRINNYDQINKYILQPANSQQYNLSVSGGNNYSSYFYSASYSKERPNTRRSDGSRLTLTFNNNWKLFKIATLTTSFKGSFFKLNNNGLALTSLFNANNSPLLPYQLITDENGKGINYDRTNPDWTRTVSGYRSWTYNYMDELNYGDNTSNDNNYVANIDLKVPVYKGLEASVMYTNERSFGGAKNYYDPRTYYFRNTVNSAYYPSAPTEQQLILPDGTGILSQSDVKVNNYALRGQLSYNKVINRIHQLNVIAGSEIRQTQITGATNTIYGYNPQTGISTPVNFGSYAYYSPAGYSTSIGGAPTYTDKRRRYLSYFSNAAYTLLNKYSLSASVRYDDYNNFGLDRKYRATPAWSTGAKWAISKEEFMKPLTWISNLGLRLTYGVNGNIAPDQFPYTYVAVGGSPDPVTGLPYSSVINLANPQLSWEKTYVTNIALDFGFLDNRISGAIDFYNKDGRNLVYGFPINPAYAGLVNGSVYSGTTLVRNTATLSGKGVDMSLNGVMFSKKDWSWSAGLTFSYNTNKVTDSRFDTSALSAYTKSYNVYSIGQLAGFATDKLMVFRNAGLNAAGNTRTYNANGDTVGSSTYLAFADLKNAGRTSAPFFGGLNTSFKYKSFTVYAMLTYQFGNVFLKPTVSSYLTQYYRMTYDLSGAVADRWKQPGDELRTNVPGLAGNATTVNNNLMRFAYSDANVLPADYIRLREISLSYQLPSSLLPRDVIKGASLTATVRNLGLLWTANKEGYDPDFIGYPGGSYSLPAAKSYNLSLSINF</sequence>
<evidence type="ECO:0000259" key="9">
    <source>
        <dbReference type="Pfam" id="PF07715"/>
    </source>
</evidence>
<dbReference type="SUPFAM" id="SSF56935">
    <property type="entry name" value="Porins"/>
    <property type="match status" value="1"/>
</dbReference>
<dbReference type="NCBIfam" id="TIGR04057">
    <property type="entry name" value="SusC_RagA_signa"/>
    <property type="match status" value="1"/>
</dbReference>
<dbReference type="InterPro" id="IPR008969">
    <property type="entry name" value="CarboxyPept-like_regulatory"/>
</dbReference>
<dbReference type="InterPro" id="IPR023996">
    <property type="entry name" value="TonB-dep_OMP_SusC/RagA"/>
</dbReference>
<keyword evidence="8" id="KW-0732">Signal</keyword>
<comment type="caution">
    <text evidence="10">The sequence shown here is derived from an EMBL/GenBank/DDBJ whole genome shotgun (WGS) entry which is preliminary data.</text>
</comment>
<comment type="subcellular location">
    <subcellularLocation>
        <location evidence="1 7">Cell outer membrane</location>
        <topology evidence="1 7">Multi-pass membrane protein</topology>
    </subcellularLocation>
</comment>
<evidence type="ECO:0000256" key="1">
    <source>
        <dbReference type="ARBA" id="ARBA00004571"/>
    </source>
</evidence>
<evidence type="ECO:0000256" key="3">
    <source>
        <dbReference type="ARBA" id="ARBA00022452"/>
    </source>
</evidence>
<dbReference type="InterPro" id="IPR037066">
    <property type="entry name" value="Plug_dom_sf"/>
</dbReference>
<dbReference type="RefSeq" id="WP_129002603.1">
    <property type="nucleotide sequence ID" value="NZ_SDHZ01000001.1"/>
</dbReference>
<dbReference type="Pfam" id="PF13715">
    <property type="entry name" value="CarbopepD_reg_2"/>
    <property type="match status" value="1"/>
</dbReference>
<feature type="chain" id="PRO_5020544847" evidence="8">
    <location>
        <begin position="28"/>
        <end position="1219"/>
    </location>
</feature>
<dbReference type="OrthoDB" id="9768177at2"/>
<dbReference type="Pfam" id="PF07715">
    <property type="entry name" value="Plug"/>
    <property type="match status" value="1"/>
</dbReference>
<proteinExistence type="inferred from homology"/>
<evidence type="ECO:0000256" key="7">
    <source>
        <dbReference type="PROSITE-ProRule" id="PRU01360"/>
    </source>
</evidence>
<evidence type="ECO:0000256" key="8">
    <source>
        <dbReference type="SAM" id="SignalP"/>
    </source>
</evidence>
<evidence type="ECO:0000256" key="4">
    <source>
        <dbReference type="ARBA" id="ARBA00022692"/>
    </source>
</evidence>
<dbReference type="InterPro" id="IPR036942">
    <property type="entry name" value="Beta-barrel_TonB_sf"/>
</dbReference>
<dbReference type="AlphaFoldDB" id="A0A4Q1DBK7"/>
<dbReference type="InterPro" id="IPR023997">
    <property type="entry name" value="TonB-dep_OMP_SusC/RagA_CS"/>
</dbReference>
<dbReference type="Gene3D" id="2.40.170.20">
    <property type="entry name" value="TonB-dependent receptor, beta-barrel domain"/>
    <property type="match status" value="1"/>
</dbReference>
<dbReference type="PROSITE" id="PS52016">
    <property type="entry name" value="TONB_DEPENDENT_REC_3"/>
    <property type="match status" value="1"/>
</dbReference>
<dbReference type="SUPFAM" id="SSF49464">
    <property type="entry name" value="Carboxypeptidase regulatory domain-like"/>
    <property type="match status" value="1"/>
</dbReference>
<keyword evidence="5 7" id="KW-0472">Membrane</keyword>